<evidence type="ECO:0000256" key="5">
    <source>
        <dbReference type="ARBA" id="ARBA00022989"/>
    </source>
</evidence>
<feature type="domain" description="ABC transmembrane type-1" evidence="8">
    <location>
        <begin position="63"/>
        <end position="243"/>
    </location>
</feature>
<evidence type="ECO:0000259" key="8">
    <source>
        <dbReference type="PROSITE" id="PS50928"/>
    </source>
</evidence>
<keyword evidence="10" id="KW-1185">Reference proteome</keyword>
<organism evidence="9 10">
    <name type="scientific">Pigmentiphaga litoralis</name>
    <dbReference type="NCBI Taxonomy" id="516702"/>
    <lineage>
        <taxon>Bacteria</taxon>
        <taxon>Pseudomonadati</taxon>
        <taxon>Pseudomonadota</taxon>
        <taxon>Betaproteobacteria</taxon>
        <taxon>Burkholderiales</taxon>
        <taxon>Alcaligenaceae</taxon>
        <taxon>Pigmentiphaga</taxon>
    </lineage>
</organism>
<dbReference type="Pfam" id="PF00528">
    <property type="entry name" value="BPD_transp_1"/>
    <property type="match status" value="1"/>
</dbReference>
<evidence type="ECO:0000256" key="1">
    <source>
        <dbReference type="ARBA" id="ARBA00004651"/>
    </source>
</evidence>
<dbReference type="GO" id="GO:0055085">
    <property type="term" value="P:transmembrane transport"/>
    <property type="evidence" value="ECO:0007669"/>
    <property type="project" value="InterPro"/>
</dbReference>
<dbReference type="InterPro" id="IPR000515">
    <property type="entry name" value="MetI-like"/>
</dbReference>
<dbReference type="Gene3D" id="1.10.3720.10">
    <property type="entry name" value="MetI-like"/>
    <property type="match status" value="1"/>
</dbReference>
<dbReference type="EMBL" id="JACBYR010000002">
    <property type="protein sequence ID" value="NYE85474.1"/>
    <property type="molecule type" value="Genomic_DNA"/>
</dbReference>
<evidence type="ECO:0000256" key="6">
    <source>
        <dbReference type="ARBA" id="ARBA00023136"/>
    </source>
</evidence>
<protein>
    <submittedName>
        <fullName evidence="9">ABC-type nitrate/sulfonate/bicarbonate transport system permease component</fullName>
    </submittedName>
</protein>
<reference evidence="9 10" key="1">
    <citation type="submission" date="2020-07" db="EMBL/GenBank/DDBJ databases">
        <title>Genomic Encyclopedia of Type Strains, Phase IV (KMG-V): Genome sequencing to study the core and pangenomes of soil and plant-associated prokaryotes.</title>
        <authorList>
            <person name="Whitman W."/>
        </authorList>
    </citation>
    <scope>NUCLEOTIDE SEQUENCE [LARGE SCALE GENOMIC DNA]</scope>
    <source>
        <strain evidence="9 10">SAS40</strain>
    </source>
</reference>
<evidence type="ECO:0000256" key="4">
    <source>
        <dbReference type="ARBA" id="ARBA00022692"/>
    </source>
</evidence>
<comment type="subcellular location">
    <subcellularLocation>
        <location evidence="1 7">Cell membrane</location>
        <topology evidence="1 7">Multi-pass membrane protein</topology>
    </subcellularLocation>
</comment>
<dbReference type="SUPFAM" id="SSF161098">
    <property type="entry name" value="MetI-like"/>
    <property type="match status" value="1"/>
</dbReference>
<sequence length="257" mass="26723">MSRALSSWRADRLGGIAVLGALVALWAGVTTAGWVSPVFLPSPSATWTALRTGMQDGALLTATLATIERMLIGWLLASVIGIVVGTAIGVSPALRGWVQPLLEFIRPLPASAVMPVAMALLGLSPGMVLSVIAFGSVWPVMLATVHGLSSVDPRLKEVSRVLGLSRSAFIVKIGWPHTLPDVLTGMRLSLTIALVLAIVGEMLASQEGLGSNILSAARSFRSPEMFAGVVLLGLIGCVSNALLSVAERSLGQRASAR</sequence>
<dbReference type="PANTHER" id="PTHR30151">
    <property type="entry name" value="ALKANE SULFONATE ABC TRANSPORTER-RELATED, MEMBRANE SUBUNIT"/>
    <property type="match status" value="1"/>
</dbReference>
<comment type="caution">
    <text evidence="9">The sequence shown here is derived from an EMBL/GenBank/DDBJ whole genome shotgun (WGS) entry which is preliminary data.</text>
</comment>
<evidence type="ECO:0000313" key="9">
    <source>
        <dbReference type="EMBL" id="NYE85474.1"/>
    </source>
</evidence>
<name>A0A7Y9J0H5_9BURK</name>
<keyword evidence="6 7" id="KW-0472">Membrane</keyword>
<accession>A0A7Y9J0H5</accession>
<evidence type="ECO:0000256" key="3">
    <source>
        <dbReference type="ARBA" id="ARBA00022475"/>
    </source>
</evidence>
<dbReference type="GO" id="GO:0005886">
    <property type="term" value="C:plasma membrane"/>
    <property type="evidence" value="ECO:0007669"/>
    <property type="project" value="UniProtKB-SubCell"/>
</dbReference>
<keyword evidence="4 7" id="KW-0812">Transmembrane</keyword>
<keyword evidence="3" id="KW-1003">Cell membrane</keyword>
<comment type="similarity">
    <text evidence="7">Belongs to the binding-protein-dependent transport system permease family.</text>
</comment>
<dbReference type="InterPro" id="IPR035906">
    <property type="entry name" value="MetI-like_sf"/>
</dbReference>
<feature type="transmembrane region" description="Helical" evidence="7">
    <location>
        <begin position="71"/>
        <end position="91"/>
    </location>
</feature>
<feature type="transmembrane region" description="Helical" evidence="7">
    <location>
        <begin position="225"/>
        <end position="243"/>
    </location>
</feature>
<dbReference type="PANTHER" id="PTHR30151:SF0">
    <property type="entry name" value="ABC TRANSPORTER PERMEASE PROTEIN MJ0413-RELATED"/>
    <property type="match status" value="1"/>
</dbReference>
<evidence type="ECO:0000313" key="10">
    <source>
        <dbReference type="Proteomes" id="UP000542125"/>
    </source>
</evidence>
<dbReference type="AlphaFoldDB" id="A0A7Y9J0H5"/>
<gene>
    <name evidence="9" type="ORF">FHW18_004781</name>
</gene>
<feature type="transmembrane region" description="Helical" evidence="7">
    <location>
        <begin position="12"/>
        <end position="35"/>
    </location>
</feature>
<dbReference type="Proteomes" id="UP000542125">
    <property type="component" value="Unassembled WGS sequence"/>
</dbReference>
<feature type="transmembrane region" description="Helical" evidence="7">
    <location>
        <begin position="112"/>
        <end position="138"/>
    </location>
</feature>
<proteinExistence type="inferred from homology"/>
<keyword evidence="5 7" id="KW-1133">Transmembrane helix</keyword>
<dbReference type="PROSITE" id="PS50928">
    <property type="entry name" value="ABC_TM1"/>
    <property type="match status" value="1"/>
</dbReference>
<dbReference type="RefSeq" id="WP_179589430.1">
    <property type="nucleotide sequence ID" value="NZ_JACBYR010000002.1"/>
</dbReference>
<feature type="transmembrane region" description="Helical" evidence="7">
    <location>
        <begin position="187"/>
        <end position="205"/>
    </location>
</feature>
<evidence type="ECO:0000256" key="2">
    <source>
        <dbReference type="ARBA" id="ARBA00022448"/>
    </source>
</evidence>
<keyword evidence="2 7" id="KW-0813">Transport</keyword>
<evidence type="ECO:0000256" key="7">
    <source>
        <dbReference type="RuleBase" id="RU363032"/>
    </source>
</evidence>